<name>A0A392PVH0_9FABA</name>
<reference evidence="1 2" key="1">
    <citation type="journal article" date="2018" name="Front. Plant Sci.">
        <title>Red Clover (Trifolium pratense) and Zigzag Clover (T. medium) - A Picture of Genomic Similarities and Differences.</title>
        <authorList>
            <person name="Dluhosova J."/>
            <person name="Istvanek J."/>
            <person name="Nedelnik J."/>
            <person name="Repkova J."/>
        </authorList>
    </citation>
    <scope>NUCLEOTIDE SEQUENCE [LARGE SCALE GENOMIC DNA]</scope>
    <source>
        <strain evidence="2">cv. 10/8</strain>
        <tissue evidence="1">Leaf</tissue>
    </source>
</reference>
<dbReference type="Proteomes" id="UP000265520">
    <property type="component" value="Unassembled WGS sequence"/>
</dbReference>
<proteinExistence type="predicted"/>
<organism evidence="1 2">
    <name type="scientific">Trifolium medium</name>
    <dbReference type="NCBI Taxonomy" id="97028"/>
    <lineage>
        <taxon>Eukaryota</taxon>
        <taxon>Viridiplantae</taxon>
        <taxon>Streptophyta</taxon>
        <taxon>Embryophyta</taxon>
        <taxon>Tracheophyta</taxon>
        <taxon>Spermatophyta</taxon>
        <taxon>Magnoliopsida</taxon>
        <taxon>eudicotyledons</taxon>
        <taxon>Gunneridae</taxon>
        <taxon>Pentapetalae</taxon>
        <taxon>rosids</taxon>
        <taxon>fabids</taxon>
        <taxon>Fabales</taxon>
        <taxon>Fabaceae</taxon>
        <taxon>Papilionoideae</taxon>
        <taxon>50 kb inversion clade</taxon>
        <taxon>NPAAA clade</taxon>
        <taxon>Hologalegina</taxon>
        <taxon>IRL clade</taxon>
        <taxon>Trifolieae</taxon>
        <taxon>Trifolium</taxon>
    </lineage>
</organism>
<sequence>MPIAFPILLCSIILDQHPCILISFDVTCKRESPLTLHYRLFEGTHVLDNVATSGKQTSGSMTRKEMIVDLMGPTQVENLGGK</sequence>
<protein>
    <submittedName>
        <fullName evidence="1">Envelope-like protein</fullName>
    </submittedName>
</protein>
<keyword evidence="2" id="KW-1185">Reference proteome</keyword>
<comment type="caution">
    <text evidence="1">The sequence shown here is derived from an EMBL/GenBank/DDBJ whole genome shotgun (WGS) entry which is preliminary data.</text>
</comment>
<dbReference type="AlphaFoldDB" id="A0A392PVH0"/>
<evidence type="ECO:0000313" key="2">
    <source>
        <dbReference type="Proteomes" id="UP000265520"/>
    </source>
</evidence>
<evidence type="ECO:0000313" key="1">
    <source>
        <dbReference type="EMBL" id="MCI15306.1"/>
    </source>
</evidence>
<dbReference type="EMBL" id="LXQA010095899">
    <property type="protein sequence ID" value="MCI15306.1"/>
    <property type="molecule type" value="Genomic_DNA"/>
</dbReference>
<feature type="non-terminal residue" evidence="1">
    <location>
        <position position="82"/>
    </location>
</feature>
<accession>A0A392PVH0</accession>